<comment type="caution">
    <text evidence="2">The sequence shown here is derived from an EMBL/GenBank/DDBJ whole genome shotgun (WGS) entry which is preliminary data.</text>
</comment>
<dbReference type="AlphaFoldDB" id="C6MAF7"/>
<name>C6MAF7_NEISI</name>
<dbReference type="STRING" id="490.A6J88_05100"/>
<reference evidence="2" key="1">
    <citation type="submission" date="2009-07" db="EMBL/GenBank/DDBJ databases">
        <authorList>
            <person name="Weinstock G."/>
            <person name="Sodergren E."/>
            <person name="Clifton S."/>
            <person name="Fulton L."/>
            <person name="Fulton B."/>
            <person name="Courtney L."/>
            <person name="Fronick C."/>
            <person name="Harrison M."/>
            <person name="Strong C."/>
            <person name="Farmer C."/>
            <person name="Delahaunty K."/>
            <person name="Markovic C."/>
            <person name="Hall O."/>
            <person name="Minx P."/>
            <person name="Tomlinson C."/>
            <person name="Mitreva M."/>
            <person name="Nelson J."/>
            <person name="Hou S."/>
            <person name="Wollam A."/>
            <person name="Pepin K.H."/>
            <person name="Johnson M."/>
            <person name="Bhonagiri V."/>
            <person name="Nash W.E."/>
            <person name="Warren W."/>
            <person name="Chinwalla A."/>
            <person name="Mardis E.R."/>
            <person name="Wilson R.K."/>
        </authorList>
    </citation>
    <scope>NUCLEOTIDE SEQUENCE [LARGE SCALE GENOMIC DNA]</scope>
    <source>
        <strain evidence="2">ATCC 29256</strain>
    </source>
</reference>
<dbReference type="Proteomes" id="UP000005365">
    <property type="component" value="Unassembled WGS sequence"/>
</dbReference>
<evidence type="ECO:0000256" key="1">
    <source>
        <dbReference type="SAM" id="MobiDB-lite"/>
    </source>
</evidence>
<keyword evidence="3" id="KW-1185">Reference proteome</keyword>
<gene>
    <name evidence="2" type="ORF">NEISICOT_03539</name>
</gene>
<proteinExistence type="predicted"/>
<dbReference type="EMBL" id="ACKO02000039">
    <property type="protein sequence ID" value="EET42721.1"/>
    <property type="molecule type" value="Genomic_DNA"/>
</dbReference>
<accession>C6MAF7</accession>
<sequence length="77" mass="8745">MCEREGRLKNQPQRLPSFPPPPKRGQAAAGMAEAARQLSEIKAFDYQEVNKDFGGIFFSKNNNAPMWKVLWSKYEAA</sequence>
<protein>
    <submittedName>
        <fullName evidence="2">Uncharacterized protein</fullName>
    </submittedName>
</protein>
<dbReference type="RefSeq" id="WP_003762024.1">
    <property type="nucleotide sequence ID" value="NZ_ACKO02000039.1"/>
</dbReference>
<feature type="region of interest" description="Disordered" evidence="1">
    <location>
        <begin position="1"/>
        <end position="32"/>
    </location>
</feature>
<evidence type="ECO:0000313" key="3">
    <source>
        <dbReference type="Proteomes" id="UP000005365"/>
    </source>
</evidence>
<evidence type="ECO:0000313" key="2">
    <source>
        <dbReference type="EMBL" id="EET42721.1"/>
    </source>
</evidence>
<organism evidence="2 3">
    <name type="scientific">Neisseria sicca ATCC 29256</name>
    <dbReference type="NCBI Taxonomy" id="547045"/>
    <lineage>
        <taxon>Bacteria</taxon>
        <taxon>Pseudomonadati</taxon>
        <taxon>Pseudomonadota</taxon>
        <taxon>Betaproteobacteria</taxon>
        <taxon>Neisseriales</taxon>
        <taxon>Neisseriaceae</taxon>
        <taxon>Neisseria</taxon>
    </lineage>
</organism>